<evidence type="ECO:0008006" key="5">
    <source>
        <dbReference type="Google" id="ProtNLM"/>
    </source>
</evidence>
<feature type="compositionally biased region" description="Basic and acidic residues" evidence="1">
    <location>
        <begin position="83"/>
        <end position="94"/>
    </location>
</feature>
<dbReference type="PANTHER" id="PTHR16502:SF0">
    <property type="entry name" value="KERATINOCYTE-ASSOCIATED TRANSMEMBRANE PROTEIN 2"/>
    <property type="match status" value="1"/>
</dbReference>
<feature type="compositionally biased region" description="Basic and acidic residues" evidence="1">
    <location>
        <begin position="1"/>
        <end position="10"/>
    </location>
</feature>
<proteinExistence type="predicted"/>
<organism evidence="3 4">
    <name type="scientific">Rhinolophus ferrumequinum</name>
    <name type="common">Greater horseshoe bat</name>
    <dbReference type="NCBI Taxonomy" id="59479"/>
    <lineage>
        <taxon>Eukaryota</taxon>
        <taxon>Metazoa</taxon>
        <taxon>Chordata</taxon>
        <taxon>Craniata</taxon>
        <taxon>Vertebrata</taxon>
        <taxon>Euteleostomi</taxon>
        <taxon>Mammalia</taxon>
        <taxon>Eutheria</taxon>
        <taxon>Laurasiatheria</taxon>
        <taxon>Chiroptera</taxon>
        <taxon>Yinpterochiroptera</taxon>
        <taxon>Rhinolophoidea</taxon>
        <taxon>Rhinolophidae</taxon>
        <taxon>Rhinolophinae</taxon>
        <taxon>Rhinolophus</taxon>
    </lineage>
</organism>
<dbReference type="OMA" id="KGDEHAH"/>
<dbReference type="InParanoid" id="A0A671EX30"/>
<feature type="region of interest" description="Disordered" evidence="1">
    <location>
        <begin position="1"/>
        <end position="35"/>
    </location>
</feature>
<accession>A0A671EX30</accession>
<reference evidence="4" key="3">
    <citation type="submission" date="2018-12" db="EMBL/GenBank/DDBJ databases">
        <title>G10K-VGP greater horseshoe bat female genome, primary haplotype.</title>
        <authorList>
            <person name="Teeling E."/>
            <person name="Myers G."/>
            <person name="Vernes S."/>
            <person name="Pippel M."/>
            <person name="Winkler S."/>
            <person name="Fedrigo O."/>
            <person name="Rhie A."/>
            <person name="Koren S."/>
            <person name="Phillippy A."/>
            <person name="Lewin H."/>
            <person name="Damas J."/>
            <person name="Howe K."/>
            <person name="Mountcastle J."/>
            <person name="Jarvis E.D."/>
        </authorList>
    </citation>
    <scope>NUCLEOTIDE SEQUENCE [LARGE SCALE GENOMIC DNA]</scope>
</reference>
<feature type="compositionally biased region" description="Low complexity" evidence="1">
    <location>
        <begin position="17"/>
        <end position="28"/>
    </location>
</feature>
<protein>
    <recommendedName>
        <fullName evidence="5">Trans-golgi network protein 2</fullName>
    </recommendedName>
</protein>
<reference evidence="3" key="5">
    <citation type="submission" date="2025-09" db="UniProtKB">
        <authorList>
            <consortium name="Ensembl"/>
        </authorList>
    </citation>
    <scope>IDENTIFICATION</scope>
</reference>
<keyword evidence="4" id="KW-1185">Reference proteome</keyword>
<reference evidence="3 4" key="2">
    <citation type="journal article" date="2018" name="Annu Rev Anim Biosci">
        <title>Bat Biology, Genomes, and the Bat1K Project: To Generate Chromosome-Level Genomes for All Living Bat Species.</title>
        <authorList>
            <person name="Teeling E.C."/>
            <person name="Vernes S.C."/>
            <person name="Davalos L.M."/>
            <person name="Ray D.A."/>
            <person name="Gilbert M.T.P."/>
            <person name="Myers E."/>
        </authorList>
    </citation>
    <scope>NUCLEOTIDE SEQUENCE</scope>
</reference>
<feature type="compositionally biased region" description="Polar residues" evidence="1">
    <location>
        <begin position="263"/>
        <end position="273"/>
    </location>
</feature>
<gene>
    <name evidence="3" type="primary">TGOLN2</name>
</gene>
<feature type="compositionally biased region" description="Basic and acidic residues" evidence="1">
    <location>
        <begin position="274"/>
        <end position="300"/>
    </location>
</feature>
<keyword evidence="2" id="KW-0472">Membrane</keyword>
<feature type="compositionally biased region" description="Low complexity" evidence="1">
    <location>
        <begin position="350"/>
        <end position="362"/>
    </location>
</feature>
<feature type="compositionally biased region" description="Basic and acidic residues" evidence="1">
    <location>
        <begin position="374"/>
        <end position="393"/>
    </location>
</feature>
<evidence type="ECO:0000256" key="2">
    <source>
        <dbReference type="SAM" id="Phobius"/>
    </source>
</evidence>
<feature type="compositionally biased region" description="Polar residues" evidence="1">
    <location>
        <begin position="124"/>
        <end position="142"/>
    </location>
</feature>
<dbReference type="AlphaFoldDB" id="A0A671EX30"/>
<feature type="region of interest" description="Disordered" evidence="1">
    <location>
        <begin position="83"/>
        <end position="444"/>
    </location>
</feature>
<feature type="transmembrane region" description="Helical" evidence="2">
    <location>
        <begin position="464"/>
        <end position="482"/>
    </location>
</feature>
<reference evidence="3" key="4">
    <citation type="submission" date="2025-08" db="UniProtKB">
        <authorList>
            <consortium name="Ensembl"/>
        </authorList>
    </citation>
    <scope>IDENTIFICATION</scope>
</reference>
<dbReference type="Ensembl" id="ENSRFET00010019444.1">
    <property type="protein sequence ID" value="ENSRFEP00010017835.1"/>
    <property type="gene ID" value="ENSRFEG00010012085.1"/>
</dbReference>
<dbReference type="GeneTree" id="ENSGT00530000064712"/>
<evidence type="ECO:0000313" key="4">
    <source>
        <dbReference type="Proteomes" id="UP000472240"/>
    </source>
</evidence>
<dbReference type="Pfam" id="PF17818">
    <property type="entry name" value="KCT2"/>
    <property type="match status" value="1"/>
</dbReference>
<name>A0A671EX30_RHIFE</name>
<dbReference type="InterPro" id="IPR037645">
    <property type="entry name" value="KCT2"/>
</dbReference>
<dbReference type="PANTHER" id="PTHR16502">
    <property type="entry name" value="KERATINOCYTE-ASSOCIATED TRANSMEMBRANE PROTEIN 2"/>
    <property type="match status" value="1"/>
</dbReference>
<dbReference type="Proteomes" id="UP000472240">
    <property type="component" value="Chromosome 13"/>
</dbReference>
<sequence>PHRQVHDPHRGRSPSELASLPDSPLQSASPPPPSPTVCLLPGSLIALRVPFSPTCLSSEPIGFSLSGAALPVSALSATEKLLSREKGEIPEKDSNQPPSSHLSEKDVHTSALETQSIKEEFASLSLNRQVTGDSSSKSNQDPHSPKDDSGKSNQDPHSTKDDSGKSNQDPQSTKDDSGKSTQDPLSTKDDSGKSTQDPLSTKDDSGKSTQDPLSKKDDSGKSTQDPLSTKDDSGKSTQDPLSKKDDSGKSNQDPQSSKDDSGKSNQDPQSTKDNSGKSDQHPQSSHDPKSTKDNSGKSDQESQSTKDNSGKSDQESQSTKDNSGKSDQESQSTKDNSGKSEQDTQSTKDNSNNPVSNPSSNNKLTNPDLSILADKGETSLHASKSESGERVLLDSDSTSPPQEGEDKSSKPAKDVEPKEAEKGDTEGSPPKEEKEGTLLDSMSGKKADLYKDSLGSASAESSHFFAYLVTAAILVAVLYIAYHNKRKIIAFVLEGKKSKLPRRPKASDYQRLDQKI</sequence>
<reference evidence="3 4" key="1">
    <citation type="journal article" date="2015" name="Annu Rev Anim Biosci">
        <title>The Genome 10K Project: a way forward.</title>
        <authorList>
            <person name="Koepfli K.P."/>
            <person name="Paten B."/>
            <person name="O'Brien S.J."/>
            <person name="Koepfli K.P."/>
            <person name="Paten B."/>
            <person name="Antunes A."/>
            <person name="Belov K."/>
            <person name="Bustamante C."/>
            <person name="Castoe T.A."/>
            <person name="Clawson H."/>
            <person name="Crawford A.J."/>
            <person name="Diekhans M."/>
            <person name="Distel D."/>
            <person name="Durbin R."/>
            <person name="Earl D."/>
            <person name="Fujita M.K."/>
            <person name="Gamble T."/>
            <person name="Georges A."/>
            <person name="Gemmell N."/>
            <person name="Gilbert M.T."/>
            <person name="Graves J.M."/>
            <person name="Green R.E."/>
            <person name="Hickey G."/>
            <person name="Jarvis E.D."/>
            <person name="Johnson W."/>
            <person name="Komissarov A."/>
            <person name="Korf I."/>
            <person name="Kuhn R."/>
            <person name="Larkin D.M."/>
            <person name="Lewin H."/>
            <person name="Lopez J.V."/>
            <person name="Ma J."/>
            <person name="Marques-Bonet T."/>
            <person name="Miller W."/>
            <person name="Murphy R."/>
            <person name="Pevzner P."/>
            <person name="Shapiro B."/>
            <person name="Steiner C."/>
            <person name="Tamazian G."/>
            <person name="Venkatesh B."/>
            <person name="Wang J."/>
            <person name="Wayne R."/>
            <person name="Wiley E."/>
            <person name="Yang H."/>
            <person name="Zhang G."/>
            <person name="Haussler D."/>
            <person name="Ryder O."/>
            <person name="O'Brien S.J."/>
        </authorList>
    </citation>
    <scope>NUCLEOTIDE SEQUENCE</scope>
</reference>
<keyword evidence="2" id="KW-1133">Transmembrane helix</keyword>
<feature type="compositionally biased region" description="Basic and acidic residues" evidence="1">
    <location>
        <begin position="404"/>
        <end position="444"/>
    </location>
</feature>
<keyword evidence="2" id="KW-0812">Transmembrane</keyword>
<evidence type="ECO:0000256" key="1">
    <source>
        <dbReference type="SAM" id="MobiDB-lite"/>
    </source>
</evidence>
<evidence type="ECO:0000313" key="3">
    <source>
        <dbReference type="Ensembl" id="ENSRFEP00010017835.1"/>
    </source>
</evidence>